<dbReference type="InterPro" id="IPR029787">
    <property type="entry name" value="Nucleotide_cyclase"/>
</dbReference>
<dbReference type="EMBL" id="WIBF01000003">
    <property type="protein sequence ID" value="MQQ08163.1"/>
    <property type="molecule type" value="Genomic_DNA"/>
</dbReference>
<dbReference type="GO" id="GO:0035556">
    <property type="term" value="P:intracellular signal transduction"/>
    <property type="evidence" value="ECO:0007669"/>
    <property type="project" value="InterPro"/>
</dbReference>
<dbReference type="Gene3D" id="3.30.70.1230">
    <property type="entry name" value="Nucleotide cyclase"/>
    <property type="match status" value="1"/>
</dbReference>
<feature type="domain" description="Guanylate cyclase" evidence="1">
    <location>
        <begin position="341"/>
        <end position="470"/>
    </location>
</feature>
<dbReference type="Pfam" id="PF04248">
    <property type="entry name" value="NTP_transf_9"/>
    <property type="match status" value="1"/>
</dbReference>
<sequence>MNVHVHPQRGGYGILVEDLPHPVSIRYQGELLAQCSRAKVMFETRQSPAIYFPADELKAALIAKDELRTFCPLKGTARYYDLDTRTGSIDMAAWEYDCPFPGVEGIERFVSFTHHQDLEIDTGDNEILSPAYGNISGPLVDWLMRDASFIDTPEAFTRALAHKLTSQGIALSRLSVMAWSLHPMIAGKNFIWSKNQDKVTLYTPSYELYDEPAYHNSPIRHVAKGLGGVRHRLNDGSDIDAFPILEDLQRDGATDYVAMPLPFTDGRINVLTVASDHPDGFSTSDLGLIFECSAVISRYYEVFAQRDNAKSLLETYVGKRSGSRVLGGEIRRGDGDEIDAAIMFCDLRRSTRLQETLGRDAYITLLNRFFESTSDHVHENGGEVLKFIGDAVLAVFPAGDDPDQARTKALLAARDSALALTDMREETGVADLDCAIGVAYGSVTYGNIGSRERLDFTVIGQAANIAARLGDYGKTIGAQIVVSRNSLCSKCSAEPLGELVLHNVGEAVEAFSVPVIEAKS</sequence>
<dbReference type="AlphaFoldDB" id="A0A843YFW5"/>
<dbReference type="PANTHER" id="PTHR43081">
    <property type="entry name" value="ADENYLATE CYCLASE, TERMINAL-DIFFERENTIATION SPECIFIC-RELATED"/>
    <property type="match status" value="1"/>
</dbReference>
<dbReference type="RefSeq" id="WP_153215118.1">
    <property type="nucleotide sequence ID" value="NZ_WIBF01000003.1"/>
</dbReference>
<dbReference type="InterPro" id="IPR001054">
    <property type="entry name" value="A/G_cyclase"/>
</dbReference>
<dbReference type="Proteomes" id="UP000444174">
    <property type="component" value="Unassembled WGS sequence"/>
</dbReference>
<dbReference type="InterPro" id="IPR007361">
    <property type="entry name" value="DUF427"/>
</dbReference>
<dbReference type="GO" id="GO:0004016">
    <property type="term" value="F:adenylate cyclase activity"/>
    <property type="evidence" value="ECO:0007669"/>
    <property type="project" value="UniProtKB-ARBA"/>
</dbReference>
<name>A0A843YFW5_9RHOB</name>
<dbReference type="PROSITE" id="PS50125">
    <property type="entry name" value="GUANYLATE_CYCLASE_2"/>
    <property type="match status" value="1"/>
</dbReference>
<organism evidence="2 3">
    <name type="scientific">Tritonibacter litoralis</name>
    <dbReference type="NCBI Taxonomy" id="2662264"/>
    <lineage>
        <taxon>Bacteria</taxon>
        <taxon>Pseudomonadati</taxon>
        <taxon>Pseudomonadota</taxon>
        <taxon>Alphaproteobacteria</taxon>
        <taxon>Rhodobacterales</taxon>
        <taxon>Paracoccaceae</taxon>
        <taxon>Tritonibacter</taxon>
    </lineage>
</organism>
<gene>
    <name evidence="2" type="ORF">GFB49_06840</name>
</gene>
<dbReference type="InterPro" id="IPR050697">
    <property type="entry name" value="Adenylyl/Guanylyl_Cyclase_3/4"/>
</dbReference>
<reference evidence="2 3" key="1">
    <citation type="submission" date="2019-10" db="EMBL/GenBank/DDBJ databases">
        <title>Epibacterium sp. nov., isolated from seawater.</title>
        <authorList>
            <person name="Zhang X."/>
            <person name="Li N."/>
        </authorList>
    </citation>
    <scope>NUCLEOTIDE SEQUENCE [LARGE SCALE GENOMIC DNA]</scope>
    <source>
        <strain evidence="2 3">SM1979</strain>
    </source>
</reference>
<keyword evidence="3" id="KW-1185">Reference proteome</keyword>
<protein>
    <submittedName>
        <fullName evidence="2">DUF427 domain-containing protein</fullName>
    </submittedName>
</protein>
<evidence type="ECO:0000313" key="3">
    <source>
        <dbReference type="Proteomes" id="UP000444174"/>
    </source>
</evidence>
<dbReference type="PANTHER" id="PTHR43081:SF11">
    <property type="entry name" value="BLR2264 PROTEIN"/>
    <property type="match status" value="1"/>
</dbReference>
<dbReference type="CDD" id="cd07302">
    <property type="entry name" value="CHD"/>
    <property type="match status" value="1"/>
</dbReference>
<proteinExistence type="predicted"/>
<evidence type="ECO:0000313" key="2">
    <source>
        <dbReference type="EMBL" id="MQQ08163.1"/>
    </source>
</evidence>
<comment type="caution">
    <text evidence="2">The sequence shown here is derived from an EMBL/GenBank/DDBJ whole genome shotgun (WGS) entry which is preliminary data.</text>
</comment>
<dbReference type="InterPro" id="IPR038694">
    <property type="entry name" value="DUF427_sf"/>
</dbReference>
<evidence type="ECO:0000259" key="1">
    <source>
        <dbReference type="PROSITE" id="PS50125"/>
    </source>
</evidence>
<dbReference type="SMART" id="SM00044">
    <property type="entry name" value="CYCc"/>
    <property type="match status" value="1"/>
</dbReference>
<dbReference type="GO" id="GO:0006171">
    <property type="term" value="P:cAMP biosynthetic process"/>
    <property type="evidence" value="ECO:0007669"/>
    <property type="project" value="TreeGrafter"/>
</dbReference>
<dbReference type="Gene3D" id="2.170.150.40">
    <property type="entry name" value="Domain of unknown function (DUF427)"/>
    <property type="match status" value="1"/>
</dbReference>
<dbReference type="Pfam" id="PF00211">
    <property type="entry name" value="Guanylate_cyc"/>
    <property type="match status" value="1"/>
</dbReference>
<accession>A0A843YFW5</accession>
<dbReference type="SUPFAM" id="SSF55073">
    <property type="entry name" value="Nucleotide cyclase"/>
    <property type="match status" value="1"/>
</dbReference>